<evidence type="ECO:0000313" key="2">
    <source>
        <dbReference type="Proteomes" id="UP000092600"/>
    </source>
</evidence>
<organism evidence="1 2">
    <name type="scientific">Ananas comosus</name>
    <name type="common">Pineapple</name>
    <name type="synonym">Ananas ananas</name>
    <dbReference type="NCBI Taxonomy" id="4615"/>
    <lineage>
        <taxon>Eukaryota</taxon>
        <taxon>Viridiplantae</taxon>
        <taxon>Streptophyta</taxon>
        <taxon>Embryophyta</taxon>
        <taxon>Tracheophyta</taxon>
        <taxon>Spermatophyta</taxon>
        <taxon>Magnoliopsida</taxon>
        <taxon>Liliopsida</taxon>
        <taxon>Poales</taxon>
        <taxon>Bromeliaceae</taxon>
        <taxon>Bromelioideae</taxon>
        <taxon>Ananas</taxon>
    </lineage>
</organism>
<protein>
    <submittedName>
        <fullName evidence="1">Uncharacterized protein</fullName>
    </submittedName>
</protein>
<reference evidence="1 2" key="1">
    <citation type="journal article" date="2016" name="DNA Res.">
        <title>The draft genome of MD-2 pineapple using hybrid error correction of long reads.</title>
        <authorList>
            <person name="Redwan R.M."/>
            <person name="Saidin A."/>
            <person name="Kumar S.V."/>
        </authorList>
    </citation>
    <scope>NUCLEOTIDE SEQUENCE [LARGE SCALE GENOMIC DNA]</scope>
    <source>
        <strain evidence="2">cv. MD2</strain>
        <tissue evidence="1">Leaf</tissue>
    </source>
</reference>
<dbReference type="STRING" id="4615.A0A199UKA0"/>
<dbReference type="PANTHER" id="PTHR35294">
    <property type="entry name" value="UBIQUITIN-ASSOCIATED/TRANSLATION ELONGATION FACTOR EF1B PROTEIN"/>
    <property type="match status" value="1"/>
</dbReference>
<dbReference type="PANTHER" id="PTHR35294:SF1">
    <property type="entry name" value="OS05G0409000 PROTEIN"/>
    <property type="match status" value="1"/>
</dbReference>
<comment type="caution">
    <text evidence="1">The sequence shown here is derived from an EMBL/GenBank/DDBJ whole genome shotgun (WGS) entry which is preliminary data.</text>
</comment>
<dbReference type="Proteomes" id="UP000092600">
    <property type="component" value="Unassembled WGS sequence"/>
</dbReference>
<dbReference type="EMBL" id="LSRQ01007198">
    <property type="protein sequence ID" value="OAY65159.1"/>
    <property type="molecule type" value="Genomic_DNA"/>
</dbReference>
<evidence type="ECO:0000313" key="1">
    <source>
        <dbReference type="EMBL" id="OAY65159.1"/>
    </source>
</evidence>
<accession>A0A199UKA0</accession>
<name>A0A199UKA0_ANACO</name>
<proteinExistence type="predicted"/>
<gene>
    <name evidence="1" type="ORF">ACMD2_19841</name>
</gene>
<dbReference type="AlphaFoldDB" id="A0A199UKA0"/>
<sequence length="219" mass="23079">MAIHEMKSNNTQIGTVREPVIVMQRPQSTNTRQSHQSAGLGISASPPHFRWLAFNGLLGLDMKMPSMMISERGLRHGLPNPSLNVLAMPSICPQGHFKTSQISSSSSSSSSLGTPSSLGLFTGWGHGGSLPSPTPVDWSTGGMMRCDYTSIDWSLDTTLLKPSMDFEDLSDTWSTMFMGGGRVANGSNVYGGSGLAADPSAAAAARVSRVDLPFSAGSA</sequence>